<dbReference type="InterPro" id="IPR007641">
    <property type="entry name" value="RNA_pol_Rpb2_7"/>
</dbReference>
<keyword evidence="6" id="KW-0862">Zinc</keyword>
<dbReference type="Pfam" id="PF04567">
    <property type="entry name" value="RNA_pol_Rpb2_5"/>
    <property type="match status" value="1"/>
</dbReference>
<evidence type="ECO:0000259" key="10">
    <source>
        <dbReference type="Pfam" id="PF00562"/>
    </source>
</evidence>
<evidence type="ECO:0000256" key="4">
    <source>
        <dbReference type="ARBA" id="ARBA00022695"/>
    </source>
</evidence>
<dbReference type="GO" id="GO:0046872">
    <property type="term" value="F:metal ion binding"/>
    <property type="evidence" value="ECO:0007669"/>
    <property type="project" value="UniProtKB-KW"/>
</dbReference>
<comment type="similarity">
    <text evidence="1 8">Belongs to the RNA polymerase beta chain family.</text>
</comment>
<dbReference type="GO" id="GO:0006351">
    <property type="term" value="P:DNA-templated transcription"/>
    <property type="evidence" value="ECO:0007669"/>
    <property type="project" value="InterPro"/>
</dbReference>
<dbReference type="PANTHER" id="PTHR20856">
    <property type="entry name" value="DNA-DIRECTED RNA POLYMERASE I SUBUNIT 2"/>
    <property type="match status" value="1"/>
</dbReference>
<evidence type="ECO:0000256" key="7">
    <source>
        <dbReference type="ARBA" id="ARBA00023163"/>
    </source>
</evidence>
<dbReference type="OrthoDB" id="10248617at2759"/>
<dbReference type="Proteomes" id="UP000515146">
    <property type="component" value="Unplaced"/>
</dbReference>
<evidence type="ECO:0000256" key="2">
    <source>
        <dbReference type="ARBA" id="ARBA00022478"/>
    </source>
</evidence>
<dbReference type="InParanoid" id="A0A6P6Y512"/>
<dbReference type="InterPro" id="IPR007121">
    <property type="entry name" value="RNA_pol_bsu_CS"/>
</dbReference>
<dbReference type="InterPro" id="IPR007645">
    <property type="entry name" value="RNA_pol_Rpb2_3"/>
</dbReference>
<feature type="domain" description="DNA-directed RNA polymerase subunit 2 hybrid-binding" evidence="10">
    <location>
        <begin position="587"/>
        <end position="954"/>
    </location>
</feature>
<feature type="domain" description="RNA polymerase Rpb2" evidence="15">
    <location>
        <begin position="450"/>
        <end position="511"/>
    </location>
</feature>
<keyword evidence="7 9" id="KW-0804">Transcription</keyword>
<dbReference type="RefSeq" id="XP_027200365.1">
    <property type="nucleotide sequence ID" value="XM_027344564.1"/>
</dbReference>
<dbReference type="Gene3D" id="2.40.270.10">
    <property type="entry name" value="DNA-directed RNA polymerase, subunit 2, domain 6"/>
    <property type="match status" value="1"/>
</dbReference>
<dbReference type="InterPro" id="IPR007647">
    <property type="entry name" value="RNA_pol_Rpb2_5"/>
</dbReference>
<dbReference type="PROSITE" id="PS01166">
    <property type="entry name" value="RNA_POL_BETA"/>
    <property type="match status" value="1"/>
</dbReference>
<evidence type="ECO:0000256" key="1">
    <source>
        <dbReference type="ARBA" id="ARBA00006835"/>
    </source>
</evidence>
<feature type="domain" description="RNA polymerase Rpb2" evidence="16">
    <location>
        <begin position="532"/>
        <end position="580"/>
    </location>
</feature>
<evidence type="ECO:0000259" key="12">
    <source>
        <dbReference type="Pfam" id="PF04561"/>
    </source>
</evidence>
<keyword evidence="4 9" id="KW-0548">Nucleotidyltransferase</keyword>
<dbReference type="FunFam" id="2.40.270.10:FF:000006">
    <property type="entry name" value="DNA-directed RNA polymerase subunit beta"/>
    <property type="match status" value="1"/>
</dbReference>
<dbReference type="GO" id="GO:0003677">
    <property type="term" value="F:DNA binding"/>
    <property type="evidence" value="ECO:0007669"/>
    <property type="project" value="InterPro"/>
</dbReference>
<feature type="domain" description="RNA polymerase beta subunit protrusion" evidence="13">
    <location>
        <begin position="5"/>
        <end position="324"/>
    </location>
</feature>
<dbReference type="Pfam" id="PF04563">
    <property type="entry name" value="RNA_pol_Rpb2_1"/>
    <property type="match status" value="1"/>
</dbReference>
<dbReference type="FunFam" id="3.90.1800.10:FF:000002">
    <property type="entry name" value="DNA-directed RNA polymerase subunit beta"/>
    <property type="match status" value="1"/>
</dbReference>
<dbReference type="InterPro" id="IPR037033">
    <property type="entry name" value="DNA-dir_RNAP_su2_hyb_sf"/>
</dbReference>
<dbReference type="Pfam" id="PF00562">
    <property type="entry name" value="RNA_pol_Rpb2_6"/>
    <property type="match status" value="1"/>
</dbReference>
<dbReference type="Pfam" id="PF04561">
    <property type="entry name" value="RNA_pol_Rpb2_2"/>
    <property type="match status" value="1"/>
</dbReference>
<evidence type="ECO:0000313" key="18">
    <source>
        <dbReference type="RefSeq" id="XP_027200365.1"/>
    </source>
</evidence>
<dbReference type="InterPro" id="IPR007646">
    <property type="entry name" value="RNA_pol_Rpb2_4"/>
</dbReference>
<evidence type="ECO:0000256" key="8">
    <source>
        <dbReference type="RuleBase" id="RU000434"/>
    </source>
</evidence>
<dbReference type="Pfam" id="PF04565">
    <property type="entry name" value="RNA_pol_Rpb2_3"/>
    <property type="match status" value="1"/>
</dbReference>
<evidence type="ECO:0000259" key="14">
    <source>
        <dbReference type="Pfam" id="PF04565"/>
    </source>
</evidence>
<dbReference type="Gene3D" id="3.90.1100.10">
    <property type="match status" value="2"/>
</dbReference>
<evidence type="ECO:0000259" key="16">
    <source>
        <dbReference type="Pfam" id="PF04567"/>
    </source>
</evidence>
<dbReference type="InterPro" id="IPR014724">
    <property type="entry name" value="RNA_pol_RPB2_OB-fold"/>
</dbReference>
<dbReference type="CDD" id="cd00653">
    <property type="entry name" value="RNA_pol_B_RPB2"/>
    <property type="match status" value="1"/>
</dbReference>
<keyword evidence="3 9" id="KW-0808">Transferase</keyword>
<dbReference type="InterPro" id="IPR007642">
    <property type="entry name" value="RNA_pol_Rpb2_2"/>
</dbReference>
<dbReference type="Pfam" id="PF04566">
    <property type="entry name" value="RNA_pol_Rpb2_4"/>
    <property type="match status" value="1"/>
</dbReference>
<gene>
    <name evidence="18" type="primary">LOC113794444</name>
</gene>
<keyword evidence="2 9" id="KW-0240">DNA-directed RNA polymerase</keyword>
<dbReference type="GO" id="GO:0000428">
    <property type="term" value="C:DNA-directed RNA polymerase complex"/>
    <property type="evidence" value="ECO:0007669"/>
    <property type="project" value="UniProtKB-KW"/>
</dbReference>
<dbReference type="GO" id="GO:0032549">
    <property type="term" value="F:ribonucleoside binding"/>
    <property type="evidence" value="ECO:0007669"/>
    <property type="project" value="InterPro"/>
</dbReference>
<dbReference type="GO" id="GO:0003899">
    <property type="term" value="F:DNA-directed RNA polymerase activity"/>
    <property type="evidence" value="ECO:0007669"/>
    <property type="project" value="UniProtKB-EC"/>
</dbReference>
<dbReference type="AlphaFoldDB" id="A0A6P6Y512"/>
<accession>A0A6P6Y512</accession>
<evidence type="ECO:0000259" key="13">
    <source>
        <dbReference type="Pfam" id="PF04563"/>
    </source>
</evidence>
<evidence type="ECO:0000259" key="15">
    <source>
        <dbReference type="Pfam" id="PF04566"/>
    </source>
</evidence>
<dbReference type="Pfam" id="PF04560">
    <property type="entry name" value="RNA_pol_Rpb2_7"/>
    <property type="match status" value="1"/>
</dbReference>
<organism evidence="17 18">
    <name type="scientific">Dermatophagoides pteronyssinus</name>
    <name type="common">European house dust mite</name>
    <dbReference type="NCBI Taxonomy" id="6956"/>
    <lineage>
        <taxon>Eukaryota</taxon>
        <taxon>Metazoa</taxon>
        <taxon>Ecdysozoa</taxon>
        <taxon>Arthropoda</taxon>
        <taxon>Chelicerata</taxon>
        <taxon>Arachnida</taxon>
        <taxon>Acari</taxon>
        <taxon>Acariformes</taxon>
        <taxon>Sarcoptiformes</taxon>
        <taxon>Astigmata</taxon>
        <taxon>Psoroptidia</taxon>
        <taxon>Analgoidea</taxon>
        <taxon>Pyroglyphidae</taxon>
        <taxon>Dermatophagoidinae</taxon>
        <taxon>Dermatophagoides</taxon>
    </lineage>
</organism>
<dbReference type="InterPro" id="IPR015712">
    <property type="entry name" value="DNA-dir_RNA_pol_su2"/>
</dbReference>
<dbReference type="SUPFAM" id="SSF64484">
    <property type="entry name" value="beta and beta-prime subunits of DNA dependent RNA-polymerase"/>
    <property type="match status" value="1"/>
</dbReference>
<name>A0A6P6Y512_DERPT</name>
<evidence type="ECO:0000256" key="9">
    <source>
        <dbReference type="RuleBase" id="RU363031"/>
    </source>
</evidence>
<proteinExistence type="inferred from homology"/>
<keyword evidence="17" id="KW-1185">Reference proteome</keyword>
<dbReference type="Gene3D" id="2.40.50.150">
    <property type="match status" value="1"/>
</dbReference>
<feature type="domain" description="RNA polymerase Rpb2" evidence="12">
    <location>
        <begin position="129"/>
        <end position="276"/>
    </location>
</feature>
<keyword evidence="5" id="KW-0479">Metal-binding</keyword>
<feature type="domain" description="RNA polymerase Rpb2" evidence="11">
    <location>
        <begin position="957"/>
        <end position="1048"/>
    </location>
</feature>
<evidence type="ECO:0000256" key="3">
    <source>
        <dbReference type="ARBA" id="ARBA00022679"/>
    </source>
</evidence>
<sequence length="1051" mass="117894">MQVALRALTPEEARLRNLVYAANVYLDMNQEVYKVFEDGEKVLVNSHLYSDLFIGKLPVMLRSQLCYLHKLDDAGRVALNECRYDQGGYFIVNGTEKVLIAQERMASNMMAVQRDNYYATSVFSLQLTAATQGKGSRIVVTLPYIRAPIPLCVLFRALGIESDRGIVERILHEFDDQEMYKLLLPSFQDVSSELTYLAALDYIGKRGPTLGAAQDARIRYAQDLLDRELFAHIGVSRDLLDRKSWFLGDVVYRLLLRVLNREQEDDRDHFARKRIELAGVLIASSFGTFFFKLMKDVGKSLRRYIENNRAFDLASIVRTLSPITHGLKYQIATGNWGRNKEGNVVRTGVSQVVNRLTYMSALSHLRRLNTPLGRDGKFAKPRQLHNTHWGMICPAETPEGQAVGLVKNLALACRVTVGFSPEPVIELLKQAGMRLHEDCTVAELQTTARVFVNGVWVGCYASGAQIANLLRYVRRQGEIDSETSIVYNMRLNEVRILTDGGRTLRPLFVVENNNLSLTRYHVASAARSESPWQYLLNRGFVEFLDCAEEEVSMIAMFVTDLHTDPAQKNVASYTHCEIHPSLIFGVCASLIPFPDHNQSPRNVYQSAMGKQAIGVYMSNFGIRFDSSAHVLFYTQKPLVCTRGVKYFKFKNIPSGVNCIVAICCYTGYNQEDSLIMSQSAIERGLFRSMFLRTYVAEERLRGSVLIEQFEKPDPTVCAGLKRGDYGKLEDDGLVSPGCFVLGDDIIIGKTLPIPAAECAIGKKSKRDASTILRSNENGVIDSVLLSCGVKGTRFAKVKVRSIRVPQIGDKFASRHGQKGTIGFTLRQEDLPFSPDGITPDLLMNPHAVPSRMTIGHLVECFLGKYYSVVGGEGDATPFCGQSVKQISEWMMSIRFHRYGNERLYNGFSGYLLENMIFFGPTYYQRLKHMVDDKVHSRARGPIAALTRQPMEGRLRAGGLRFGEMERDCMISHGAARILKERLFDLSDAYTAHVCDNCGLFAVADLKQGLYSCTGCAEKQQISKVALPYACKLLLQELSGMQIYPRLVLQST</sequence>
<dbReference type="InterPro" id="IPR007120">
    <property type="entry name" value="DNA-dir_RNAP_su2_dom"/>
</dbReference>
<evidence type="ECO:0000313" key="17">
    <source>
        <dbReference type="Proteomes" id="UP000515146"/>
    </source>
</evidence>
<dbReference type="EC" id="2.7.7.6" evidence="9"/>
<evidence type="ECO:0000256" key="6">
    <source>
        <dbReference type="ARBA" id="ARBA00022833"/>
    </source>
</evidence>
<comment type="catalytic activity">
    <reaction evidence="9">
        <text>RNA(n) + a ribonucleoside 5'-triphosphate = RNA(n+1) + diphosphate</text>
        <dbReference type="Rhea" id="RHEA:21248"/>
        <dbReference type="Rhea" id="RHEA-COMP:14527"/>
        <dbReference type="Rhea" id="RHEA-COMP:17342"/>
        <dbReference type="ChEBI" id="CHEBI:33019"/>
        <dbReference type="ChEBI" id="CHEBI:61557"/>
        <dbReference type="ChEBI" id="CHEBI:140395"/>
        <dbReference type="EC" id="2.7.7.6"/>
    </reaction>
</comment>
<dbReference type="InterPro" id="IPR007644">
    <property type="entry name" value="RNA_pol_bsu_protrusion"/>
</dbReference>
<protein>
    <recommendedName>
        <fullName evidence="9">DNA-directed RNA polymerase subunit beta</fullName>
        <ecNumber evidence="9">2.7.7.6</ecNumber>
    </recommendedName>
</protein>
<evidence type="ECO:0000259" key="11">
    <source>
        <dbReference type="Pfam" id="PF04560"/>
    </source>
</evidence>
<feature type="domain" description="RNA polymerase Rpb2" evidence="14">
    <location>
        <begin position="351"/>
        <end position="415"/>
    </location>
</feature>
<reference evidence="18" key="1">
    <citation type="submission" date="2025-08" db="UniProtKB">
        <authorList>
            <consortium name="RefSeq"/>
        </authorList>
    </citation>
    <scope>IDENTIFICATION</scope>
    <source>
        <strain evidence="18">Airmid</strain>
    </source>
</reference>
<evidence type="ECO:0000256" key="5">
    <source>
        <dbReference type="ARBA" id="ARBA00022723"/>
    </source>
</evidence>
<dbReference type="Gene3D" id="3.90.1800.10">
    <property type="entry name" value="RNA polymerase alpha subunit dimerisation domain"/>
    <property type="match status" value="1"/>
</dbReference>
<comment type="function">
    <text evidence="9">DNA-dependent RNA polymerase catalyzes the transcription of DNA into RNA using the four ribonucleoside triphosphates as substrates.</text>
</comment>
<dbReference type="KEGG" id="dpte:113794444"/>